<evidence type="ECO:0000313" key="1">
    <source>
        <dbReference type="EMBL" id="SEH08670.1"/>
    </source>
</evidence>
<dbReference type="Pfam" id="PF13707">
    <property type="entry name" value="RloB"/>
    <property type="match status" value="1"/>
</dbReference>
<protein>
    <recommendedName>
        <fullName evidence="3">RloB-like protein</fullName>
    </recommendedName>
</protein>
<proteinExistence type="predicted"/>
<dbReference type="InterPro" id="IPR025591">
    <property type="entry name" value="RloB"/>
</dbReference>
<keyword evidence="2" id="KW-1185">Reference proteome</keyword>
<dbReference type="RefSeq" id="WP_286019572.1">
    <property type="nucleotide sequence ID" value="NZ_FMSV02000556.1"/>
</dbReference>
<evidence type="ECO:0008006" key="3">
    <source>
        <dbReference type="Google" id="ProtNLM"/>
    </source>
</evidence>
<dbReference type="AlphaFoldDB" id="A0A1H6FF24"/>
<dbReference type="Proteomes" id="UP000236724">
    <property type="component" value="Unassembled WGS sequence"/>
</dbReference>
<dbReference type="EMBL" id="FMSV02000556">
    <property type="protein sequence ID" value="SEH08670.1"/>
    <property type="molecule type" value="Genomic_DNA"/>
</dbReference>
<sequence>MMLTSRKPRPLDKKTHFRNPRLVIIAAEGKKTEKQYFQLFQDSRIQVKVLATGEDNLSAPEYVLERLQQFRDEYELAADDELWLMLDVDRWGSKKLKAIAQESKQAGFGLAISNPCFEVWLLCHLQIPPNNMEKCCDVATVLRQASGGSYNKSNLDCAFYADKIHQALQTAKNHDPDPQARWPNDVGTHVYRLVNRLGTEIK</sequence>
<accession>A0A1H6FF24</accession>
<reference evidence="1 2" key="1">
    <citation type="submission" date="2016-10" db="EMBL/GenBank/DDBJ databases">
        <authorList>
            <person name="de Groot N.N."/>
        </authorList>
    </citation>
    <scope>NUCLEOTIDE SEQUENCE [LARGE SCALE GENOMIC DNA]</scope>
    <source>
        <strain evidence="1">MBHS1</strain>
    </source>
</reference>
<organism evidence="1 2">
    <name type="scientific">Candidatus Venteria ishoeyi</name>
    <dbReference type="NCBI Taxonomy" id="1899563"/>
    <lineage>
        <taxon>Bacteria</taxon>
        <taxon>Pseudomonadati</taxon>
        <taxon>Pseudomonadota</taxon>
        <taxon>Gammaproteobacteria</taxon>
        <taxon>Thiotrichales</taxon>
        <taxon>Thiotrichaceae</taxon>
        <taxon>Venteria</taxon>
    </lineage>
</organism>
<evidence type="ECO:0000313" key="2">
    <source>
        <dbReference type="Proteomes" id="UP000236724"/>
    </source>
</evidence>
<gene>
    <name evidence="1" type="ORF">MBHS_04562</name>
</gene>
<name>A0A1H6FF24_9GAMM</name>